<dbReference type="Proteomes" id="UP001491552">
    <property type="component" value="Unassembled WGS sequence"/>
</dbReference>
<dbReference type="InterPro" id="IPR008928">
    <property type="entry name" value="6-hairpin_glycosidase_sf"/>
</dbReference>
<dbReference type="Gene3D" id="2.60.40.10">
    <property type="entry name" value="Immunoglobulins"/>
    <property type="match status" value="1"/>
</dbReference>
<dbReference type="InterPro" id="IPR012341">
    <property type="entry name" value="6hp_glycosidase-like_sf"/>
</dbReference>
<dbReference type="Pfam" id="PF22352">
    <property type="entry name" value="K319L-like_PKD"/>
    <property type="match status" value="1"/>
</dbReference>
<gene>
    <name evidence="2" type="ORF">WMO66_00810</name>
</gene>
<feature type="non-terminal residue" evidence="2">
    <location>
        <position position="1551"/>
    </location>
</feature>
<evidence type="ECO:0000313" key="3">
    <source>
        <dbReference type="Proteomes" id="UP001491552"/>
    </source>
</evidence>
<feature type="domain" description="Bacterial Ig-like" evidence="1">
    <location>
        <begin position="1297"/>
        <end position="1343"/>
    </location>
</feature>
<reference evidence="2 3" key="1">
    <citation type="submission" date="2024-03" db="EMBL/GenBank/DDBJ databases">
        <title>Human intestinal bacterial collection.</title>
        <authorList>
            <person name="Pauvert C."/>
            <person name="Hitch T.C.A."/>
            <person name="Clavel T."/>
        </authorList>
    </citation>
    <scope>NUCLEOTIDE SEQUENCE [LARGE SCALE GENOMIC DNA]</scope>
    <source>
        <strain evidence="2 3">CLA-AA-H192</strain>
    </source>
</reference>
<keyword evidence="3" id="KW-1185">Reference proteome</keyword>
<evidence type="ECO:0000313" key="2">
    <source>
        <dbReference type="EMBL" id="MEQ2509796.1"/>
    </source>
</evidence>
<dbReference type="SUPFAM" id="SSF48208">
    <property type="entry name" value="Six-hairpin glycosidases"/>
    <property type="match status" value="1"/>
</dbReference>
<name>A0ABV1G322_9FIRM</name>
<dbReference type="EMBL" id="JBBMFF010000060">
    <property type="protein sequence ID" value="MEQ2509796.1"/>
    <property type="molecule type" value="Genomic_DNA"/>
</dbReference>
<sequence>MKHVKQLLSALLVLAVVLSLLPAGVLKASAAEALAALDIGYPTFKNTELLDEVYDLSKLGVSYSEKDIMMAIYKQDLANGGDSFYMDRILAREGVCNGNAGSNGNADGNTFLTRGRALYMYTSSPSVIGFGGNTAYHQPLGRGDLVRVLFSNADGSLTTKEDTSKRVNAPSNWSSTYSVGSNLTLDVVKFIHQENVAVTTMTLTNKSAEDQAITVAADSIFATEPGKVTVNGAEQTELTGTCSSPAGLTTIYARMTGDGFEAASSDDYCWLSRDVTVPAGGSVELKVVIAFTTEEIPESTEQYLRFAGLGNLEAVRAQKAEYNLYWAENLPYIDVPKKAVQKAIDYRWWLERFNSLDANIPGYDYQYPVTIEGVLGYNNAIILTQPMHLQDTKWLRSPYLAYGQLLSAGNSSQSSAFLDNPGNRNNWNNHYGQYLAEAGYEAFNVIGGGAELAENLAYYFGHDATGQLDHYGNHIEGRDLIAYRNNYMTGNDADTISMHAPGTGTWKAHGENAYVWAAADAAAKLYEQLGNTEQAKYYRDLADKIKADVLELMWCEECQKFETYAVRPTGTQHNANQPNLVKYTESNNYNYFAVGLVPDDAASVTKYKEALKAFSNGKEFPIFPFYTANQVHNQEVSGSNNFSNINFTVQLRLYESALRTYDKEQTYITDDMLAMMAEWMAWNVYPDAGDIRYPNNNEFHNIDGRTYENYYRSWIYHNILGNYTYLFIEDMAGIQPRADEKIELSPIDFSYDHFMVNNVRYHGHDLTVVWDKPDDGKTWYNECPEGYSLYIDGTLAFTLKDLAHVVYDSATKEISFPDGAVEIVTNNGGAAIPTAMNTAITEEKVLNMLEKSGVHGMTNLAEGAEVTATFTPDKARAASWAEKHRADGSDTTSKAVNETVPDPQAVVDGTTVDMPFWGNYGSVNERDSLTLKLSSKQTVDMATLYFYNDRQTNGYSEPSKFAVEYWDGEAWQSVRQQTRTPSAPRANYNAVYFAPVETDQFRFTFTNKDKGFTAVTEIQLFNEGGDRDHPAQNTAPSVKLAEDTSMTGNLYTTLKATCTDDGMPYDKDMSYAWKLVSAPEGAEVILSSANKPTTTISGSVEGEYTVRFTVSDGELSATAELTVTLKKGAAGGLGEDVAPDAASVESDYTSSWENLNGINNPSFEPTSSNVGAGKGWGNWPQSDGSEHYVGYTWDEAVTVGGADIYWYDDGGGTQVPSKLRMQYLDASGTWQDVNITTPFESSIAKNKYNRIEFDRVTTTRLRLYVTVRSGAQANGIYRFKVYSSVDVASLNEVFLATKPGVMPTLPSNVTAVTSDGALISVPVTWETLTADMIATDGEVKLRGVNNSTGKMTTCTIYVRSDMDKATITSVEPVEVTTTQGIVPALPKTVKVGYNNGAFDNQTVKVTWPAITAAELANVGDVNFEGEVEGTATKAMLTIHVLKAPDDPAVVAVKELIDAIGEVTLDSGDAIDAARTAYDKLPEAKKVLVDNYEKLTAAEEAYTALVDAAAAKAVDDLIDAIGEVTLESGDAIKAARAAYDALTDTQKELVKN</sequence>
<comment type="caution">
    <text evidence="2">The sequence shown here is derived from an EMBL/GenBank/DDBJ whole genome shotgun (WGS) entry which is preliminary data.</text>
</comment>
<dbReference type="Pfam" id="PF07532">
    <property type="entry name" value="Big_4"/>
    <property type="match status" value="2"/>
</dbReference>
<proteinExistence type="predicted"/>
<dbReference type="InterPro" id="IPR013783">
    <property type="entry name" value="Ig-like_fold"/>
</dbReference>
<dbReference type="RefSeq" id="WP_349134506.1">
    <property type="nucleotide sequence ID" value="NZ_JBBMFF010000060.1"/>
</dbReference>
<protein>
    <submittedName>
        <fullName evidence="2">Ig-like domain-containing protein</fullName>
    </submittedName>
</protein>
<organism evidence="2 3">
    <name type="scientific">Faecousia intestinalis</name>
    <dbReference type="NCBI Taxonomy" id="3133167"/>
    <lineage>
        <taxon>Bacteria</taxon>
        <taxon>Bacillati</taxon>
        <taxon>Bacillota</taxon>
        <taxon>Clostridia</taxon>
        <taxon>Eubacteriales</taxon>
        <taxon>Oscillospiraceae</taxon>
        <taxon>Faecousia</taxon>
    </lineage>
</organism>
<dbReference type="InterPro" id="IPR011081">
    <property type="entry name" value="Big_4"/>
</dbReference>
<feature type="domain" description="Bacterial Ig-like" evidence="1">
    <location>
        <begin position="1370"/>
        <end position="1430"/>
    </location>
</feature>
<dbReference type="Gene3D" id="2.60.120.260">
    <property type="entry name" value="Galactose-binding domain-like"/>
    <property type="match status" value="2"/>
</dbReference>
<evidence type="ECO:0000259" key="1">
    <source>
        <dbReference type="Pfam" id="PF07532"/>
    </source>
</evidence>
<dbReference type="Gene3D" id="1.50.10.10">
    <property type="match status" value="1"/>
</dbReference>
<accession>A0ABV1G322</accession>